<evidence type="ECO:0000256" key="1">
    <source>
        <dbReference type="ARBA" id="ARBA00001933"/>
    </source>
</evidence>
<dbReference type="EMBL" id="PHFL01000030">
    <property type="protein sequence ID" value="RFM24698.1"/>
    <property type="molecule type" value="Genomic_DNA"/>
</dbReference>
<dbReference type="InterPro" id="IPR015421">
    <property type="entry name" value="PyrdxlP-dep_Trfase_major"/>
</dbReference>
<dbReference type="InterPro" id="IPR005814">
    <property type="entry name" value="Aminotrans_3"/>
</dbReference>
<keyword evidence="5 6" id="KW-0663">Pyridoxal phosphate</keyword>
<dbReference type="Gene3D" id="3.90.1150.10">
    <property type="entry name" value="Aspartate Aminotransferase, domain 1"/>
    <property type="match status" value="1"/>
</dbReference>
<dbReference type="Gene3D" id="3.40.640.10">
    <property type="entry name" value="Type I PLP-dependent aspartate aminotransferase-like (Major domain)"/>
    <property type="match status" value="1"/>
</dbReference>
<evidence type="ECO:0000256" key="4">
    <source>
        <dbReference type="ARBA" id="ARBA00022679"/>
    </source>
</evidence>
<dbReference type="CDD" id="cd00610">
    <property type="entry name" value="OAT_like"/>
    <property type="match status" value="1"/>
</dbReference>
<reference evidence="7 8" key="1">
    <citation type="journal article" date="2011" name="ISME J.">
        <title>Community ecology of hot spring cyanobacterial mats: predominant populations and their functional potential.</title>
        <authorList>
            <person name="Klatt C.G."/>
            <person name="Wood J.M."/>
            <person name="Rusch D.B."/>
            <person name="Bateson M.M."/>
            <person name="Hamamura N."/>
            <person name="Heidelberg J.F."/>
            <person name="Grossman A.R."/>
            <person name="Bhaya D."/>
            <person name="Cohan F.M."/>
            <person name="Kuhl M."/>
            <person name="Bryant D.A."/>
            <person name="Ward D.M."/>
        </authorList>
    </citation>
    <scope>NUCLEOTIDE SEQUENCE [LARGE SCALE GENOMIC DNA]</scope>
    <source>
        <strain evidence="7">OS</strain>
    </source>
</reference>
<dbReference type="GO" id="GO:0045484">
    <property type="term" value="F:L-lysine 6-transaminase activity"/>
    <property type="evidence" value="ECO:0007669"/>
    <property type="project" value="UniProtKB-EC"/>
</dbReference>
<dbReference type="PIRSF" id="PIRSF000521">
    <property type="entry name" value="Transaminase_4ab_Lys_Orn"/>
    <property type="match status" value="1"/>
</dbReference>
<name>A0A395M397_9BACT</name>
<dbReference type="Pfam" id="PF00202">
    <property type="entry name" value="Aminotran_3"/>
    <property type="match status" value="2"/>
</dbReference>
<comment type="cofactor">
    <cofactor evidence="1">
        <name>pyridoxal 5'-phosphate</name>
        <dbReference type="ChEBI" id="CHEBI:597326"/>
    </cofactor>
</comment>
<dbReference type="GO" id="GO:0009450">
    <property type="term" value="P:gamma-aminobutyric acid catabolic process"/>
    <property type="evidence" value="ECO:0007669"/>
    <property type="project" value="TreeGrafter"/>
</dbReference>
<keyword evidence="4 7" id="KW-0808">Transferase</keyword>
<evidence type="ECO:0000256" key="6">
    <source>
        <dbReference type="RuleBase" id="RU003560"/>
    </source>
</evidence>
<keyword evidence="3 7" id="KW-0032">Aminotransferase</keyword>
<dbReference type="PANTHER" id="PTHR43206">
    <property type="entry name" value="AMINOTRANSFERASE"/>
    <property type="match status" value="1"/>
</dbReference>
<protein>
    <submittedName>
        <fullName evidence="7">L-lysine 6-transaminase</fullName>
        <ecNumber evidence="7">2.6.1.36</ecNumber>
    </submittedName>
</protein>
<evidence type="ECO:0000256" key="5">
    <source>
        <dbReference type="ARBA" id="ARBA00022898"/>
    </source>
</evidence>
<accession>A0A395M397</accession>
<evidence type="ECO:0000256" key="2">
    <source>
        <dbReference type="ARBA" id="ARBA00008954"/>
    </source>
</evidence>
<dbReference type="SUPFAM" id="SSF53383">
    <property type="entry name" value="PLP-dependent transferases"/>
    <property type="match status" value="1"/>
</dbReference>
<evidence type="ECO:0000256" key="3">
    <source>
        <dbReference type="ARBA" id="ARBA00022576"/>
    </source>
</evidence>
<dbReference type="PANTHER" id="PTHR43206:SF2">
    <property type="entry name" value="4-AMINOBUTYRATE AMINOTRANSFERASE GABT"/>
    <property type="match status" value="1"/>
</dbReference>
<sequence length="477" mass="54254">MTTQVLSRISPETVHETLAQTMMVDGLDMVLDLERSKGAWLYDARTKRYMLDFFTFVSSAPVGANHPKVWNDKAFLEKLLYAAIVNPSNSDAYSVEMAEFVETFRQLAMPKGMKHVFWIAGGALAVENALKAAFDWKVRKNFRKGYKFERGHHVIYFKEAFHGRSGYTLSLTNTDPVKTALFPKFAWTCINNPKITFPLTDERLAELERIEREAIEHIKQTFVEHKDDVAAIIIEPIQGEGGDNHFRREFFQALRVLSLENEAMLIFDEVQTGIGLTGTMWAAEQVLANPVAEPCKLPDGITCSFRNEGGCTMHEDLCLPDMIAFGKKTQVCGFMASARIDEIEDNVFRVPSRINSTWGGNLVDMLRCKKYLEIIEEDRLLENVRTVGIALLQEIQLLAEDFIGIVTNPRGRGLMCAFDLRSKSERDAFIKRLYQNGLLMLGCGERSVRFRPPLNLTMSEMSEGINIIRQTLKEMFF</sequence>
<dbReference type="InterPro" id="IPR015424">
    <property type="entry name" value="PyrdxlP-dep_Trfase"/>
</dbReference>
<organism evidence="7 8">
    <name type="scientific">Candidatus Thermochlorobacter aerophilus</name>
    <dbReference type="NCBI Taxonomy" id="1868324"/>
    <lineage>
        <taxon>Bacteria</taxon>
        <taxon>Pseudomonadati</taxon>
        <taxon>Chlorobiota</taxon>
        <taxon>Chlorobiia</taxon>
        <taxon>Chlorobiales</taxon>
        <taxon>Candidatus Thermochlorobacteriaceae</taxon>
        <taxon>Candidatus Thermochlorobacter</taxon>
    </lineage>
</organism>
<proteinExistence type="inferred from homology"/>
<dbReference type="AlphaFoldDB" id="A0A395M397"/>
<comment type="similarity">
    <text evidence="2 6">Belongs to the class-III pyridoxal-phosphate-dependent aminotransferase family.</text>
</comment>
<dbReference type="EC" id="2.6.1.36" evidence="7"/>
<dbReference type="Proteomes" id="UP000266389">
    <property type="component" value="Unassembled WGS sequence"/>
</dbReference>
<dbReference type="InterPro" id="IPR015422">
    <property type="entry name" value="PyrdxlP-dep_Trfase_small"/>
</dbReference>
<evidence type="ECO:0000313" key="8">
    <source>
        <dbReference type="Proteomes" id="UP000266389"/>
    </source>
</evidence>
<dbReference type="GO" id="GO:0030170">
    <property type="term" value="F:pyridoxal phosphate binding"/>
    <property type="evidence" value="ECO:0007669"/>
    <property type="project" value="InterPro"/>
</dbReference>
<evidence type="ECO:0000313" key="7">
    <source>
        <dbReference type="EMBL" id="RFM24698.1"/>
    </source>
</evidence>
<gene>
    <name evidence="7" type="ORF">D0433_04500</name>
</gene>
<comment type="caution">
    <text evidence="7">The sequence shown here is derived from an EMBL/GenBank/DDBJ whole genome shotgun (WGS) entry which is preliminary data.</text>
</comment>